<evidence type="ECO:0000256" key="1">
    <source>
        <dbReference type="SAM" id="SignalP"/>
    </source>
</evidence>
<reference evidence="4" key="1">
    <citation type="submission" date="2012-12" db="EMBL/GenBank/DDBJ databases">
        <authorList>
            <person name="Hellsten U."/>
            <person name="Grimwood J."/>
            <person name="Chapman J.A."/>
            <person name="Shapiro H."/>
            <person name="Aerts A."/>
            <person name="Otillar R.P."/>
            <person name="Terry A.Y."/>
            <person name="Boore J.L."/>
            <person name="Simakov O."/>
            <person name="Marletaz F."/>
            <person name="Cho S.-J."/>
            <person name="Edsinger-Gonzales E."/>
            <person name="Havlak P."/>
            <person name="Kuo D.-H."/>
            <person name="Larsson T."/>
            <person name="Lv J."/>
            <person name="Arendt D."/>
            <person name="Savage R."/>
            <person name="Osoegawa K."/>
            <person name="de Jong P."/>
            <person name="Lindberg D.R."/>
            <person name="Seaver E.C."/>
            <person name="Weisblat D.A."/>
            <person name="Putnam N.H."/>
            <person name="Grigoriev I.V."/>
            <person name="Rokhsar D.S."/>
        </authorList>
    </citation>
    <scope>NUCLEOTIDE SEQUENCE</scope>
    <source>
        <strain evidence="4">I ESC-2004</strain>
    </source>
</reference>
<dbReference type="HOGENOM" id="CLU_2087079_0_0_1"/>
<proteinExistence type="predicted"/>
<organism evidence="2">
    <name type="scientific">Capitella teleta</name>
    <name type="common">Polychaete worm</name>
    <dbReference type="NCBI Taxonomy" id="283909"/>
    <lineage>
        <taxon>Eukaryota</taxon>
        <taxon>Metazoa</taxon>
        <taxon>Spiralia</taxon>
        <taxon>Lophotrochozoa</taxon>
        <taxon>Annelida</taxon>
        <taxon>Polychaeta</taxon>
        <taxon>Sedentaria</taxon>
        <taxon>Scolecida</taxon>
        <taxon>Capitellidae</taxon>
        <taxon>Capitella</taxon>
    </lineage>
</organism>
<name>R7VLI4_CAPTE</name>
<dbReference type="EMBL" id="AMQN01003840">
    <property type="status" value="NOT_ANNOTATED_CDS"/>
    <property type="molecule type" value="Genomic_DNA"/>
</dbReference>
<protein>
    <submittedName>
        <fullName evidence="2 3">Uncharacterized protein</fullName>
    </submittedName>
</protein>
<dbReference type="EnsemblMetazoa" id="CapteT185778">
    <property type="protein sequence ID" value="CapteP185778"/>
    <property type="gene ID" value="CapteG185778"/>
</dbReference>
<gene>
    <name evidence="2" type="ORF">CAPTEDRAFT_185778</name>
</gene>
<evidence type="ECO:0000313" key="3">
    <source>
        <dbReference type="EnsemblMetazoa" id="CapteP185778"/>
    </source>
</evidence>
<reference evidence="2 4" key="2">
    <citation type="journal article" date="2013" name="Nature">
        <title>Insights into bilaterian evolution from three spiralian genomes.</title>
        <authorList>
            <person name="Simakov O."/>
            <person name="Marletaz F."/>
            <person name="Cho S.J."/>
            <person name="Edsinger-Gonzales E."/>
            <person name="Havlak P."/>
            <person name="Hellsten U."/>
            <person name="Kuo D.H."/>
            <person name="Larsson T."/>
            <person name="Lv J."/>
            <person name="Arendt D."/>
            <person name="Savage R."/>
            <person name="Osoegawa K."/>
            <person name="de Jong P."/>
            <person name="Grimwood J."/>
            <person name="Chapman J.A."/>
            <person name="Shapiro H."/>
            <person name="Aerts A."/>
            <person name="Otillar R.P."/>
            <person name="Terry A.Y."/>
            <person name="Boore J.L."/>
            <person name="Grigoriev I.V."/>
            <person name="Lindberg D.R."/>
            <person name="Seaver E.C."/>
            <person name="Weisblat D.A."/>
            <person name="Putnam N.H."/>
            <person name="Rokhsar D.S."/>
        </authorList>
    </citation>
    <scope>NUCLEOTIDE SEQUENCE</scope>
    <source>
        <strain evidence="2 4">I ESC-2004</strain>
    </source>
</reference>
<accession>R7VLI4</accession>
<evidence type="ECO:0000313" key="2">
    <source>
        <dbReference type="EMBL" id="ELU18296.1"/>
    </source>
</evidence>
<dbReference type="EMBL" id="KB292015">
    <property type="protein sequence ID" value="ELU18296.1"/>
    <property type="molecule type" value="Genomic_DNA"/>
</dbReference>
<evidence type="ECO:0000313" key="4">
    <source>
        <dbReference type="Proteomes" id="UP000014760"/>
    </source>
</evidence>
<dbReference type="AlphaFoldDB" id="R7VLI4"/>
<keyword evidence="4" id="KW-1185">Reference proteome</keyword>
<reference evidence="3" key="3">
    <citation type="submission" date="2015-06" db="UniProtKB">
        <authorList>
            <consortium name="EnsemblMetazoa"/>
        </authorList>
    </citation>
    <scope>IDENTIFICATION</scope>
</reference>
<feature type="chain" id="PRO_5008789267" evidence="1">
    <location>
        <begin position="25"/>
        <end position="117"/>
    </location>
</feature>
<sequence length="117" mass="13346">MATRLTCAVLCLHLFMLVVNSVLGDRMDTAESNEGAIRDLLLKRALQTRSVFRSQRRFATLLCTPRLPACLAGRQIERIPCPGQTGEPNCRCHCPTRLDQIRLNLGNRQTRRWLNKK</sequence>
<dbReference type="Proteomes" id="UP000014760">
    <property type="component" value="Unassembled WGS sequence"/>
</dbReference>
<keyword evidence="1" id="KW-0732">Signal</keyword>
<feature type="signal peptide" evidence="1">
    <location>
        <begin position="1"/>
        <end position="24"/>
    </location>
</feature>